<dbReference type="OrthoDB" id="4534176at2"/>
<dbReference type="EMBL" id="VBUU01000029">
    <property type="protein sequence ID" value="TLG01772.1"/>
    <property type="molecule type" value="Genomic_DNA"/>
</dbReference>
<dbReference type="Proteomes" id="UP000308349">
    <property type="component" value="Unassembled WGS sequence"/>
</dbReference>
<reference evidence="2 3" key="1">
    <citation type="submission" date="2019-05" db="EMBL/GenBank/DDBJ databases">
        <title>Genomes sequences of two Nocardia cyriacigeorgica environmental isolates, type strains Nocardia asteroides ATCC 19247 and Nocardia cyriacigeorgica DSM 44484.</title>
        <authorList>
            <person name="Vautrin F."/>
            <person name="Bergeron E."/>
            <person name="Dubost A."/>
            <person name="Abrouk D."/>
            <person name="Rodriguez Nava V."/>
            <person name="Pujic P."/>
        </authorList>
    </citation>
    <scope>NUCLEOTIDE SEQUENCE [LARGE SCALE GENOMIC DNA]</scope>
    <source>
        <strain evidence="2 3">EML 1456</strain>
    </source>
</reference>
<protein>
    <recommendedName>
        <fullName evidence="1">DUF5753 domain-containing protein</fullName>
    </recommendedName>
</protein>
<name>A0A5R8P931_9NOCA</name>
<comment type="caution">
    <text evidence="2">The sequence shown here is derived from an EMBL/GenBank/DDBJ whole genome shotgun (WGS) entry which is preliminary data.</text>
</comment>
<dbReference type="RefSeq" id="WP_138457971.1">
    <property type="nucleotide sequence ID" value="NZ_VBUU01000029.1"/>
</dbReference>
<organism evidence="2 3">
    <name type="scientific">Nocardia cyriacigeorgica</name>
    <dbReference type="NCBI Taxonomy" id="135487"/>
    <lineage>
        <taxon>Bacteria</taxon>
        <taxon>Bacillati</taxon>
        <taxon>Actinomycetota</taxon>
        <taxon>Actinomycetes</taxon>
        <taxon>Mycobacteriales</taxon>
        <taxon>Nocardiaceae</taxon>
        <taxon>Nocardia</taxon>
    </lineage>
</organism>
<feature type="domain" description="DUF5753" evidence="1">
    <location>
        <begin position="21"/>
        <end position="186"/>
    </location>
</feature>
<evidence type="ECO:0000259" key="1">
    <source>
        <dbReference type="Pfam" id="PF19054"/>
    </source>
</evidence>
<sequence>MTDTTIRPWSLDTIAARQHSIAEVESGNDIQRGYESDIIPGLLQTRAYASAVIATCLELGGHRDDDVEDAVAARVGRQVAWRASGGRGHFLIAEQTLYTGVGSREVTIEQLRALRELPAGTTLGIIPRTAQFLPVTAFTLYRDRVALETLTAAVFRTDATDLARYREVFDRLAEQSVTGEAATALIITAINAHHHEDTN</sequence>
<evidence type="ECO:0000313" key="3">
    <source>
        <dbReference type="Proteomes" id="UP000308349"/>
    </source>
</evidence>
<evidence type="ECO:0000313" key="2">
    <source>
        <dbReference type="EMBL" id="TLG01772.1"/>
    </source>
</evidence>
<gene>
    <name evidence="2" type="ORF">FEK35_23210</name>
</gene>
<dbReference type="AlphaFoldDB" id="A0A5R8P931"/>
<accession>A0A5R8P931</accession>
<dbReference type="InterPro" id="IPR043917">
    <property type="entry name" value="DUF5753"/>
</dbReference>
<dbReference type="Pfam" id="PF19054">
    <property type="entry name" value="DUF5753"/>
    <property type="match status" value="1"/>
</dbReference>
<proteinExistence type="predicted"/>